<accession>A0A058ZEB8</accession>
<proteinExistence type="predicted"/>
<evidence type="ECO:0000313" key="2">
    <source>
        <dbReference type="EMBL" id="KCV71802.1"/>
    </source>
</evidence>
<dbReference type="AlphaFoldDB" id="A0A058ZEB8"/>
<evidence type="ECO:0000256" key="1">
    <source>
        <dbReference type="SAM" id="MobiDB-lite"/>
    </source>
</evidence>
<feature type="compositionally biased region" description="Low complexity" evidence="1">
    <location>
        <begin position="7"/>
        <end position="27"/>
    </location>
</feature>
<dbReference type="RefSeq" id="XP_009493380.1">
    <property type="nucleotide sequence ID" value="XM_009495105.1"/>
</dbReference>
<sequence>MNDLEDAFGGLDFSSSDSDGCDEGAASVSPCQRASSQAAKSSYLPLLLRPGWFMPGNADQATCRRAVGAPADRPLGAGPQDEGQSVLSRNRLNAAYLRRAFEALVSVVPLALAQLEPFAKESAAVSLDRHEAHQLALQEAPGASERLAQIRARQRRLALRLVLPVPGYCPTTLAPGEDLHGRAADATPLALNPPHSLQALETLVRACLKALPGIAPPAARQDTMTMALYLGVGAVALAGQGPYFAPGNTCTDALELLRLAEAAGMDRATVCMVALHLEAPAGALAVETLIRMPRPVAESIAPLLLSMCRLRQQLLGPEATGGLAPGPGRLRALVFLLLDYYLALQAQAQLPALWLGLADAASLLADAGAHIWPDGSPTRVALRCVRALAEWSARPPPSSFRAAGLGEEGTRTALGGPLALLSRAPVSCAHYQAPDWARVRAGEAVEEALPASRWESPIAEAAFSPAPGTAVPSCSLPSRPAHLEALRAGLLAGVRLSSAATTSATSTHEGLLLGLGCALLASLVADVVQAPPADGQSAPVAASAAPASEFE</sequence>
<protein>
    <submittedName>
        <fullName evidence="2">Uncharacterized protein</fullName>
    </submittedName>
</protein>
<dbReference type="EMBL" id="KB932202">
    <property type="protein sequence ID" value="KCV71802.1"/>
    <property type="molecule type" value="Genomic_DNA"/>
</dbReference>
<gene>
    <name evidence="2" type="ORF">H696_01220</name>
</gene>
<reference evidence="2" key="1">
    <citation type="submission" date="2013-04" db="EMBL/GenBank/DDBJ databases">
        <title>The Genome Sequence of Fonticula alba ATCC 38817.</title>
        <authorList>
            <consortium name="The Broad Institute Genomics Platform"/>
            <person name="Russ C."/>
            <person name="Cuomo C."/>
            <person name="Burger G."/>
            <person name="Gray M.W."/>
            <person name="Holland P.W.H."/>
            <person name="King N."/>
            <person name="Lang F.B.F."/>
            <person name="Roger A.J."/>
            <person name="Ruiz-Trillo I."/>
            <person name="Brown M."/>
            <person name="Walker B."/>
            <person name="Young S."/>
            <person name="Zeng Q."/>
            <person name="Gargeya S."/>
            <person name="Fitzgerald M."/>
            <person name="Haas B."/>
            <person name="Abouelleil A."/>
            <person name="Allen A.W."/>
            <person name="Alvarado L."/>
            <person name="Arachchi H.M."/>
            <person name="Berlin A.M."/>
            <person name="Chapman S.B."/>
            <person name="Gainer-Dewar J."/>
            <person name="Goldberg J."/>
            <person name="Griggs A."/>
            <person name="Gujja S."/>
            <person name="Hansen M."/>
            <person name="Howarth C."/>
            <person name="Imamovic A."/>
            <person name="Ireland A."/>
            <person name="Larimer J."/>
            <person name="McCowan C."/>
            <person name="Murphy C."/>
            <person name="Pearson M."/>
            <person name="Poon T.W."/>
            <person name="Priest M."/>
            <person name="Roberts A."/>
            <person name="Saif S."/>
            <person name="Shea T."/>
            <person name="Sisk P."/>
            <person name="Sykes S."/>
            <person name="Wortman J."/>
            <person name="Nusbaum C."/>
            <person name="Birren B."/>
        </authorList>
    </citation>
    <scope>NUCLEOTIDE SEQUENCE [LARGE SCALE GENOMIC DNA]</scope>
    <source>
        <strain evidence="2">ATCC 38817</strain>
    </source>
</reference>
<dbReference type="GeneID" id="20525945"/>
<name>A0A058ZEB8_FONAL</name>
<feature type="region of interest" description="Disordered" evidence="1">
    <location>
        <begin position="1"/>
        <end position="32"/>
    </location>
</feature>
<keyword evidence="3" id="KW-1185">Reference proteome</keyword>
<dbReference type="Proteomes" id="UP000030693">
    <property type="component" value="Unassembled WGS sequence"/>
</dbReference>
<organism evidence="2">
    <name type="scientific">Fonticula alba</name>
    <name type="common">Slime mold</name>
    <dbReference type="NCBI Taxonomy" id="691883"/>
    <lineage>
        <taxon>Eukaryota</taxon>
        <taxon>Rotosphaerida</taxon>
        <taxon>Fonticulaceae</taxon>
        <taxon>Fonticula</taxon>
    </lineage>
</organism>
<evidence type="ECO:0000313" key="3">
    <source>
        <dbReference type="Proteomes" id="UP000030693"/>
    </source>
</evidence>